<organism evidence="2 3">
    <name type="scientific">Candolleomyces eurysporus</name>
    <dbReference type="NCBI Taxonomy" id="2828524"/>
    <lineage>
        <taxon>Eukaryota</taxon>
        <taxon>Fungi</taxon>
        <taxon>Dikarya</taxon>
        <taxon>Basidiomycota</taxon>
        <taxon>Agaricomycotina</taxon>
        <taxon>Agaricomycetes</taxon>
        <taxon>Agaricomycetidae</taxon>
        <taxon>Agaricales</taxon>
        <taxon>Agaricineae</taxon>
        <taxon>Psathyrellaceae</taxon>
        <taxon>Candolleomyces</taxon>
    </lineage>
</organism>
<name>A0A9W8J6L5_9AGAR</name>
<feature type="non-terminal residue" evidence="2">
    <location>
        <position position="1"/>
    </location>
</feature>
<evidence type="ECO:0000256" key="1">
    <source>
        <dbReference type="SAM" id="MobiDB-lite"/>
    </source>
</evidence>
<dbReference type="AlphaFoldDB" id="A0A9W8J6L5"/>
<comment type="caution">
    <text evidence="2">The sequence shown here is derived from an EMBL/GenBank/DDBJ whole genome shotgun (WGS) entry which is preliminary data.</text>
</comment>
<proteinExistence type="predicted"/>
<sequence>MTSPAPRKTTLPQAPPVAGPSKSTRPLAVPPRAAPDARPPQDPTQMEGLYCLPTPVSTKLNSHPFGVVPGWVPQFPTFLVESWACEVAVSVPKPPHGATRRPKKAVNSQPSSGPEEESPIPQKPIVKKKFGNKEKSKQPLSWLHPSNAPLPSHLPGQETSIDNLGNQLPCPNLFQEYLLPDEQRSFSVSARPKFVLAPSHLLPPFSLKPRSDIKQKQKSDSYPKMKPP</sequence>
<gene>
    <name evidence="2" type="ORF">H1R20_g7985</name>
</gene>
<feature type="compositionally biased region" description="Basic and acidic residues" evidence="1">
    <location>
        <begin position="209"/>
        <end position="228"/>
    </location>
</feature>
<dbReference type="Proteomes" id="UP001140091">
    <property type="component" value="Unassembled WGS sequence"/>
</dbReference>
<evidence type="ECO:0000313" key="3">
    <source>
        <dbReference type="Proteomes" id="UP001140091"/>
    </source>
</evidence>
<reference evidence="2" key="1">
    <citation type="submission" date="2022-06" db="EMBL/GenBank/DDBJ databases">
        <title>Genome Sequence of Candolleomyces eurysporus.</title>
        <authorList>
            <person name="Buettner E."/>
        </authorList>
    </citation>
    <scope>NUCLEOTIDE SEQUENCE</scope>
    <source>
        <strain evidence="2">VTCC 930004</strain>
    </source>
</reference>
<feature type="region of interest" description="Disordered" evidence="1">
    <location>
        <begin position="91"/>
        <end position="164"/>
    </location>
</feature>
<keyword evidence="3" id="KW-1185">Reference proteome</keyword>
<feature type="region of interest" description="Disordered" evidence="1">
    <location>
        <begin position="200"/>
        <end position="228"/>
    </location>
</feature>
<feature type="compositionally biased region" description="Pro residues" evidence="1">
    <location>
        <begin position="28"/>
        <end position="42"/>
    </location>
</feature>
<dbReference type="EMBL" id="JANBPK010000896">
    <property type="protein sequence ID" value="KAJ2929117.1"/>
    <property type="molecule type" value="Genomic_DNA"/>
</dbReference>
<accession>A0A9W8J6L5</accession>
<feature type="region of interest" description="Disordered" evidence="1">
    <location>
        <begin position="1"/>
        <end position="55"/>
    </location>
</feature>
<protein>
    <submittedName>
        <fullName evidence="2">Uncharacterized protein</fullName>
    </submittedName>
</protein>
<evidence type="ECO:0000313" key="2">
    <source>
        <dbReference type="EMBL" id="KAJ2929117.1"/>
    </source>
</evidence>